<dbReference type="PANTHER" id="PTHR45586:SF1">
    <property type="entry name" value="LIPOPOLYSACCHARIDE ASSEMBLY PROTEIN B"/>
    <property type="match status" value="1"/>
</dbReference>
<evidence type="ECO:0000256" key="3">
    <source>
        <dbReference type="SAM" id="SignalP"/>
    </source>
</evidence>
<organism evidence="4 5">
    <name type="scientific">Rubellimicrobium roseum</name>
    <dbReference type="NCBI Taxonomy" id="687525"/>
    <lineage>
        <taxon>Bacteria</taxon>
        <taxon>Pseudomonadati</taxon>
        <taxon>Pseudomonadota</taxon>
        <taxon>Alphaproteobacteria</taxon>
        <taxon>Rhodobacterales</taxon>
        <taxon>Roseobacteraceae</taxon>
        <taxon>Rubellimicrobium</taxon>
    </lineage>
</organism>
<dbReference type="InterPro" id="IPR019734">
    <property type="entry name" value="TPR_rpt"/>
</dbReference>
<name>A0A5C4NHG7_9RHOB</name>
<evidence type="ECO:0000256" key="2">
    <source>
        <dbReference type="ARBA" id="ARBA00022803"/>
    </source>
</evidence>
<dbReference type="Pfam" id="PF13181">
    <property type="entry name" value="TPR_8"/>
    <property type="match status" value="1"/>
</dbReference>
<dbReference type="SUPFAM" id="SSF48452">
    <property type="entry name" value="TPR-like"/>
    <property type="match status" value="3"/>
</dbReference>
<dbReference type="EMBL" id="VDFV01000002">
    <property type="protein sequence ID" value="TNC74201.1"/>
    <property type="molecule type" value="Genomic_DNA"/>
</dbReference>
<proteinExistence type="predicted"/>
<dbReference type="Pfam" id="PF13432">
    <property type="entry name" value="TPR_16"/>
    <property type="match status" value="2"/>
</dbReference>
<protein>
    <submittedName>
        <fullName evidence="4">Tetratricopeptide repeat protein</fullName>
    </submittedName>
</protein>
<gene>
    <name evidence="4" type="ORF">FHG71_03140</name>
</gene>
<feature type="chain" id="PRO_5022893990" evidence="3">
    <location>
        <begin position="25"/>
        <end position="572"/>
    </location>
</feature>
<sequence>MHASGRGAALLGAIAAAFIATAPAAAPDGGSAPAGTYLAARAARATADLPRAADLFAEALEADPADPWLLGNALSANLGLGRIEQAQALAARIVEAGLQSPYAHLVLDLGHARDGDWRGLLSELEAGRGVAPLVDGLTRGWAWAGLNDSAAAASAFDELGATPAFRSFALYHKALALAVGGNLAGAQTALASDGLQRTPRVVLAQAQVLAALGRPEEAMNLIDAAFGADLDAPLADLRARLAANEPVAFTLVATPAEGLAETYFSLAAVLAPEDSEAGLLYARAALALDPSHAEAAILAARLLEDLGQPALAREAYGLVPASDPLTLGAEIGRAGVLQSEDLDEAALEVLSRLAQDHPDSPEAQTALADHLRRMESFAEAEAAYGRAIALLPEGAGRLWYLHFMRALAHEGQADWPATESDLRAALRLNPDQPQVLNHLGYSLVDRGEKLDEAMEMIARAVDLRPDSGAIVDSLGWAYFRLGRYAEAVEQLELASTLLSTDPVINDHLGDAYWKVGRTREARFQWTRALSFEPAEADEARIRLKLAQGLDAVLAAEADDRETTALADEASGG</sequence>
<feature type="signal peptide" evidence="3">
    <location>
        <begin position="1"/>
        <end position="24"/>
    </location>
</feature>
<dbReference type="PANTHER" id="PTHR45586">
    <property type="entry name" value="TPR REPEAT-CONTAINING PROTEIN PA4667"/>
    <property type="match status" value="1"/>
</dbReference>
<comment type="caution">
    <text evidence="4">The sequence shown here is derived from an EMBL/GenBank/DDBJ whole genome shotgun (WGS) entry which is preliminary data.</text>
</comment>
<evidence type="ECO:0000313" key="4">
    <source>
        <dbReference type="EMBL" id="TNC74201.1"/>
    </source>
</evidence>
<evidence type="ECO:0000313" key="5">
    <source>
        <dbReference type="Proteomes" id="UP000305709"/>
    </source>
</evidence>
<evidence type="ECO:0000256" key="1">
    <source>
        <dbReference type="ARBA" id="ARBA00022737"/>
    </source>
</evidence>
<dbReference type="Proteomes" id="UP000305709">
    <property type="component" value="Unassembled WGS sequence"/>
</dbReference>
<dbReference type="SMART" id="SM00028">
    <property type="entry name" value="TPR"/>
    <property type="match status" value="6"/>
</dbReference>
<accession>A0A5C4NHG7</accession>
<dbReference type="InterPro" id="IPR051012">
    <property type="entry name" value="CellSynth/LPSAsmb/PSIAsmb"/>
</dbReference>
<dbReference type="AlphaFoldDB" id="A0A5C4NHG7"/>
<dbReference type="RefSeq" id="WP_139080162.1">
    <property type="nucleotide sequence ID" value="NZ_VDFV01000002.1"/>
</dbReference>
<keyword evidence="3" id="KW-0732">Signal</keyword>
<keyword evidence="5" id="KW-1185">Reference proteome</keyword>
<dbReference type="InterPro" id="IPR011990">
    <property type="entry name" value="TPR-like_helical_dom_sf"/>
</dbReference>
<dbReference type="Gene3D" id="1.25.40.10">
    <property type="entry name" value="Tetratricopeptide repeat domain"/>
    <property type="match status" value="3"/>
</dbReference>
<keyword evidence="1" id="KW-0677">Repeat</keyword>
<reference evidence="4 5" key="1">
    <citation type="submission" date="2019-06" db="EMBL/GenBank/DDBJ databases">
        <authorList>
            <person name="Jiang L."/>
        </authorList>
    </citation>
    <scope>NUCLEOTIDE SEQUENCE [LARGE SCALE GENOMIC DNA]</scope>
    <source>
        <strain evidence="4 5">YIM 48858</strain>
    </source>
</reference>
<dbReference type="OrthoDB" id="9766710at2"/>
<keyword evidence="2" id="KW-0802">TPR repeat</keyword>